<gene>
    <name evidence="4" type="primary">AFG2_1</name>
    <name evidence="4" type="ORF">V5O48_007626</name>
</gene>
<dbReference type="InterPro" id="IPR050168">
    <property type="entry name" value="AAA_ATPase_domain"/>
</dbReference>
<dbReference type="InterPro" id="IPR041569">
    <property type="entry name" value="AAA_lid_3"/>
</dbReference>
<dbReference type="Gene3D" id="1.10.8.60">
    <property type="match status" value="1"/>
</dbReference>
<dbReference type="EMBL" id="JBAHYK010000408">
    <property type="protein sequence ID" value="KAL0574315.1"/>
    <property type="molecule type" value="Genomic_DNA"/>
</dbReference>
<dbReference type="Proteomes" id="UP001465976">
    <property type="component" value="Unassembled WGS sequence"/>
</dbReference>
<evidence type="ECO:0000256" key="2">
    <source>
        <dbReference type="ARBA" id="ARBA00022840"/>
    </source>
</evidence>
<comment type="caution">
    <text evidence="4">The sequence shown here is derived from an EMBL/GenBank/DDBJ whole genome shotgun (WGS) entry which is preliminary data.</text>
</comment>
<feature type="domain" description="AAA ATPase AAA+ lid" evidence="3">
    <location>
        <begin position="36"/>
        <end position="72"/>
    </location>
</feature>
<protein>
    <submittedName>
        <fullName evidence="4">AAA+-type ATPase</fullName>
    </submittedName>
</protein>
<proteinExistence type="predicted"/>
<sequence>MRSGRLDRILYVGPPDRQGREEIFKIKLGSMKVEENIDFAELATLTEGCSGAELTALCQEAALLTMQQDLNAPFVPHQAFVTAAKSIQRQITPAMIQKFQSWRIQSGLQSV</sequence>
<dbReference type="InterPro" id="IPR027417">
    <property type="entry name" value="P-loop_NTPase"/>
</dbReference>
<keyword evidence="1" id="KW-0547">Nucleotide-binding</keyword>
<keyword evidence="2" id="KW-0067">ATP-binding</keyword>
<keyword evidence="5" id="KW-1185">Reference proteome</keyword>
<dbReference type="SUPFAM" id="SSF52540">
    <property type="entry name" value="P-loop containing nucleoside triphosphate hydrolases"/>
    <property type="match status" value="1"/>
</dbReference>
<evidence type="ECO:0000313" key="4">
    <source>
        <dbReference type="EMBL" id="KAL0574315.1"/>
    </source>
</evidence>
<dbReference type="PANTHER" id="PTHR23077">
    <property type="entry name" value="AAA-FAMILY ATPASE"/>
    <property type="match status" value="1"/>
</dbReference>
<organism evidence="4 5">
    <name type="scientific">Marasmius crinis-equi</name>
    <dbReference type="NCBI Taxonomy" id="585013"/>
    <lineage>
        <taxon>Eukaryota</taxon>
        <taxon>Fungi</taxon>
        <taxon>Dikarya</taxon>
        <taxon>Basidiomycota</taxon>
        <taxon>Agaricomycotina</taxon>
        <taxon>Agaricomycetes</taxon>
        <taxon>Agaricomycetidae</taxon>
        <taxon>Agaricales</taxon>
        <taxon>Marasmiineae</taxon>
        <taxon>Marasmiaceae</taxon>
        <taxon>Marasmius</taxon>
    </lineage>
</organism>
<dbReference type="PANTHER" id="PTHR23077:SF27">
    <property type="entry name" value="ATPASE FAMILY GENE 2 PROTEIN HOMOLOG A"/>
    <property type="match status" value="1"/>
</dbReference>
<evidence type="ECO:0000313" key="5">
    <source>
        <dbReference type="Proteomes" id="UP001465976"/>
    </source>
</evidence>
<name>A0ABR3FG80_9AGAR</name>
<dbReference type="Pfam" id="PF17862">
    <property type="entry name" value="AAA_lid_3"/>
    <property type="match status" value="1"/>
</dbReference>
<reference evidence="4 5" key="1">
    <citation type="submission" date="2024-02" db="EMBL/GenBank/DDBJ databases">
        <title>A draft genome for the cacao thread blight pathogen Marasmius crinis-equi.</title>
        <authorList>
            <person name="Cohen S.P."/>
            <person name="Baruah I.K."/>
            <person name="Amoako-Attah I."/>
            <person name="Bukari Y."/>
            <person name="Meinhardt L.W."/>
            <person name="Bailey B.A."/>
        </authorList>
    </citation>
    <scope>NUCLEOTIDE SEQUENCE [LARGE SCALE GENOMIC DNA]</scope>
    <source>
        <strain evidence="4 5">GH-76</strain>
    </source>
</reference>
<evidence type="ECO:0000259" key="3">
    <source>
        <dbReference type="Pfam" id="PF17862"/>
    </source>
</evidence>
<accession>A0ABR3FG80</accession>
<evidence type="ECO:0000256" key="1">
    <source>
        <dbReference type="ARBA" id="ARBA00022741"/>
    </source>
</evidence>